<evidence type="ECO:0000256" key="1">
    <source>
        <dbReference type="SAM" id="MobiDB-lite"/>
    </source>
</evidence>
<accession>A0A835GFW8</accession>
<sequence length="112" mass="12295">MRSAIPRAAPQASAHVLPSRAPPAALVDAARVLPRAPPQTSRTSDVLYRQLKELSTDGELDSEEFYDVPTDDDDDDTLRESLRNGHVAELKDDEVTEKDKPDTPVSTLKNVT</sequence>
<organism evidence="2 3">
    <name type="scientific">Spodoptera exigua</name>
    <name type="common">Beet armyworm</name>
    <name type="synonym">Noctua fulgens</name>
    <dbReference type="NCBI Taxonomy" id="7107"/>
    <lineage>
        <taxon>Eukaryota</taxon>
        <taxon>Metazoa</taxon>
        <taxon>Ecdysozoa</taxon>
        <taxon>Arthropoda</taxon>
        <taxon>Hexapoda</taxon>
        <taxon>Insecta</taxon>
        <taxon>Pterygota</taxon>
        <taxon>Neoptera</taxon>
        <taxon>Endopterygota</taxon>
        <taxon>Lepidoptera</taxon>
        <taxon>Glossata</taxon>
        <taxon>Ditrysia</taxon>
        <taxon>Noctuoidea</taxon>
        <taxon>Noctuidae</taxon>
        <taxon>Amphipyrinae</taxon>
        <taxon>Spodoptera</taxon>
    </lineage>
</organism>
<dbReference type="Proteomes" id="UP000648187">
    <property type="component" value="Unassembled WGS sequence"/>
</dbReference>
<feature type="compositionally biased region" description="Acidic residues" evidence="1">
    <location>
        <begin position="58"/>
        <end position="77"/>
    </location>
</feature>
<feature type="region of interest" description="Disordered" evidence="1">
    <location>
        <begin position="58"/>
        <end position="112"/>
    </location>
</feature>
<evidence type="ECO:0000313" key="2">
    <source>
        <dbReference type="EMBL" id="KAF9417067.1"/>
    </source>
</evidence>
<feature type="compositionally biased region" description="Basic and acidic residues" evidence="1">
    <location>
        <begin position="78"/>
        <end position="90"/>
    </location>
</feature>
<comment type="caution">
    <text evidence="2">The sequence shown here is derived from an EMBL/GenBank/DDBJ whole genome shotgun (WGS) entry which is preliminary data.</text>
</comment>
<gene>
    <name evidence="2" type="ORF">HW555_005765</name>
</gene>
<dbReference type="AlphaFoldDB" id="A0A835GFW8"/>
<keyword evidence="3" id="KW-1185">Reference proteome</keyword>
<dbReference type="EMBL" id="JACKWZ010000078">
    <property type="protein sequence ID" value="KAF9417067.1"/>
    <property type="molecule type" value="Genomic_DNA"/>
</dbReference>
<evidence type="ECO:0000313" key="3">
    <source>
        <dbReference type="Proteomes" id="UP000648187"/>
    </source>
</evidence>
<reference evidence="2" key="1">
    <citation type="submission" date="2020-08" db="EMBL/GenBank/DDBJ databases">
        <title>Spodoptera exigua strain:BAW_Kor-Di-RS1 Genome sequencing and assembly.</title>
        <authorList>
            <person name="Kim J."/>
            <person name="Nam H.Y."/>
            <person name="Kwon M."/>
            <person name="Choi J.H."/>
            <person name="Cho S.R."/>
            <person name="Kim G.-H."/>
        </authorList>
    </citation>
    <scope>NUCLEOTIDE SEQUENCE</scope>
    <source>
        <strain evidence="2">BAW_Kor-Di-RS1</strain>
        <tissue evidence="2">Whole-body</tissue>
    </source>
</reference>
<protein>
    <submittedName>
        <fullName evidence="2">Uncharacterized protein</fullName>
    </submittedName>
</protein>
<proteinExistence type="predicted"/>
<name>A0A835GFW8_SPOEX</name>